<accession>A0ABN9TKW4</accession>
<dbReference type="EMBL" id="CAUYUJ010014810">
    <property type="protein sequence ID" value="CAK0846254.1"/>
    <property type="molecule type" value="Genomic_DNA"/>
</dbReference>
<feature type="compositionally biased region" description="Pro residues" evidence="1">
    <location>
        <begin position="260"/>
        <end position="275"/>
    </location>
</feature>
<protein>
    <submittedName>
        <fullName evidence="2">Uncharacterized protein</fullName>
    </submittedName>
</protein>
<reference evidence="2" key="1">
    <citation type="submission" date="2023-10" db="EMBL/GenBank/DDBJ databases">
        <authorList>
            <person name="Chen Y."/>
            <person name="Shah S."/>
            <person name="Dougan E. K."/>
            <person name="Thang M."/>
            <person name="Chan C."/>
        </authorList>
    </citation>
    <scope>NUCLEOTIDE SEQUENCE [LARGE SCALE GENOMIC DNA]</scope>
</reference>
<gene>
    <name evidence="2" type="ORF">PCOR1329_LOCUS39809</name>
</gene>
<organism evidence="2 3">
    <name type="scientific">Prorocentrum cordatum</name>
    <dbReference type="NCBI Taxonomy" id="2364126"/>
    <lineage>
        <taxon>Eukaryota</taxon>
        <taxon>Sar</taxon>
        <taxon>Alveolata</taxon>
        <taxon>Dinophyceae</taxon>
        <taxon>Prorocentrales</taxon>
        <taxon>Prorocentraceae</taxon>
        <taxon>Prorocentrum</taxon>
    </lineage>
</organism>
<proteinExistence type="predicted"/>
<dbReference type="Gene3D" id="1.25.40.10">
    <property type="entry name" value="Tetratricopeptide repeat domain"/>
    <property type="match status" value="1"/>
</dbReference>
<feature type="region of interest" description="Disordered" evidence="1">
    <location>
        <begin position="246"/>
        <end position="330"/>
    </location>
</feature>
<evidence type="ECO:0000256" key="1">
    <source>
        <dbReference type="SAM" id="MobiDB-lite"/>
    </source>
</evidence>
<feature type="non-terminal residue" evidence="2">
    <location>
        <position position="1"/>
    </location>
</feature>
<dbReference type="InterPro" id="IPR011990">
    <property type="entry name" value="TPR-like_helical_dom_sf"/>
</dbReference>
<comment type="caution">
    <text evidence="2">The sequence shown here is derived from an EMBL/GenBank/DDBJ whole genome shotgun (WGS) entry which is preliminary data.</text>
</comment>
<keyword evidence="3" id="KW-1185">Reference proteome</keyword>
<sequence length="687" mass="74820">ALLSAVPLLRIRHRCSEGGGEAGGDRAVADAHWNVALLQHQLLDDSRRGQERQELGREALRHLREARDIHARVSGEGAATAAVDAAAGALHRALGEDKLAVDAFKRAVRARQRAHGFAHPETRRAAEQLASAEAAASEALERQEEPGRTETHLEFCVCGGRLCKKGDATHEAVVHDLHTLKTVTVTPWQCPNFVWVAEQCFSWFRGYSRIFSEMSPYRHRLFVLCFVAKDNSMLFAGDADHLGPQARKVAGCGQDAGGDPPGPAPPPPAPSPPSAAPGGGGPRVVAAAAVPPAGARRLSRGGGMVHGGRGAGAGQGSRPSVQGVGSRRRLQADCPWELPSASERSPAKRTRKMRCYGNWHGIEQGFHRCGRYFKRTDRAAPRAPRRSTESIERISLSATRCKQKDSKITAEEGQGKRRVSGQVQWLVSTVQDITEISNRITDAKTHLVDVMFQNIDLSRAAVVALADSIVANIGKNKTTSQAGLNIIFADNGNYKSTRGGGGRAKLTCQLKGLRGEHYRAKHPKRVRPAQQQYGTEDYRYYNKPLGTSAHNNHYYGGKATGVKSHTYDKQTVKSTGEQTIQVRKDQYTPEWAKASAGAAYAFVQGPKRAAEAVGFWIGQAVGLFGLNEALPLERREEEVIIAGTELQRMGIVPRQQHASRMHYKGARLTDEFIDLVVKDSRTPSCTR</sequence>
<evidence type="ECO:0000313" key="2">
    <source>
        <dbReference type="EMBL" id="CAK0846254.1"/>
    </source>
</evidence>
<name>A0ABN9TKW4_9DINO</name>
<feature type="compositionally biased region" description="Low complexity" evidence="1">
    <location>
        <begin position="283"/>
        <end position="296"/>
    </location>
</feature>
<evidence type="ECO:0000313" key="3">
    <source>
        <dbReference type="Proteomes" id="UP001189429"/>
    </source>
</evidence>
<dbReference type="Proteomes" id="UP001189429">
    <property type="component" value="Unassembled WGS sequence"/>
</dbReference>
<feature type="compositionally biased region" description="Gly residues" evidence="1">
    <location>
        <begin position="300"/>
        <end position="315"/>
    </location>
</feature>